<dbReference type="GO" id="GO:0005730">
    <property type="term" value="C:nucleolus"/>
    <property type="evidence" value="ECO:0007669"/>
    <property type="project" value="TreeGrafter"/>
</dbReference>
<dbReference type="InterPro" id="IPR002466">
    <property type="entry name" value="A_deamin"/>
</dbReference>
<evidence type="ECO:0000313" key="3">
    <source>
        <dbReference type="Proteomes" id="UP001152747"/>
    </source>
</evidence>
<dbReference type="GO" id="GO:0008251">
    <property type="term" value="F:tRNA-specific adenosine deaminase activity"/>
    <property type="evidence" value="ECO:0007669"/>
    <property type="project" value="TreeGrafter"/>
</dbReference>
<dbReference type="PROSITE" id="PS50141">
    <property type="entry name" value="A_DEAMIN_EDITASE"/>
    <property type="match status" value="1"/>
</dbReference>
<proteinExistence type="predicted"/>
<dbReference type="Proteomes" id="UP001152747">
    <property type="component" value="Unassembled WGS sequence"/>
</dbReference>
<dbReference type="GO" id="GO:0003726">
    <property type="term" value="F:double-stranded RNA adenosine deaminase activity"/>
    <property type="evidence" value="ECO:0007669"/>
    <property type="project" value="TreeGrafter"/>
</dbReference>
<dbReference type="GO" id="GO:0006382">
    <property type="term" value="P:adenosine to inosine editing"/>
    <property type="evidence" value="ECO:0007669"/>
    <property type="project" value="TreeGrafter"/>
</dbReference>
<sequence>MPSQNVTLDGSALLDCHAEILVRRGLQRFLYNEIIKFVSLTHDSIFREGHRGKLILRPGITFHLFINTAPCGTGRVMKKVKEENAEEVHLALKLRFKIDKGMGTVLGNDDEFTDPQTFDGILLGERMRTMSCSDKLLRTTVLGIQGSLLSHLIDPIYYTSIGVAEQNNNARLQRAVNTRLNGFIPPFPYKKKNVLVGQCQIDDTEQASSNNAKTTPNSVNWNIADGNVEIVRTGDGKVHTKDLTGVEIINSSRLCKKEMAELMVKVCKIANIEIEPNLTYESLKSGSLEYDSAKTAFQKYLRTNDLGIWQKKPREFQLFKVT</sequence>
<comment type="caution">
    <text evidence="2">The sequence shown here is derived from an EMBL/GenBank/DDBJ whole genome shotgun (WGS) entry which is preliminary data.</text>
</comment>
<dbReference type="SMART" id="SM00552">
    <property type="entry name" value="ADEAMc"/>
    <property type="match status" value="1"/>
</dbReference>
<organism evidence="2 3">
    <name type="scientific">Caenorhabditis angaria</name>
    <dbReference type="NCBI Taxonomy" id="860376"/>
    <lineage>
        <taxon>Eukaryota</taxon>
        <taxon>Metazoa</taxon>
        <taxon>Ecdysozoa</taxon>
        <taxon>Nematoda</taxon>
        <taxon>Chromadorea</taxon>
        <taxon>Rhabditida</taxon>
        <taxon>Rhabditina</taxon>
        <taxon>Rhabditomorpha</taxon>
        <taxon>Rhabditoidea</taxon>
        <taxon>Rhabditidae</taxon>
        <taxon>Peloderinae</taxon>
        <taxon>Caenorhabditis</taxon>
    </lineage>
</organism>
<dbReference type="OrthoDB" id="10268011at2759"/>
<keyword evidence="3" id="KW-1185">Reference proteome</keyword>
<gene>
    <name evidence="2" type="ORF">CAMP_LOCUS8808</name>
</gene>
<dbReference type="GO" id="GO:0006396">
    <property type="term" value="P:RNA processing"/>
    <property type="evidence" value="ECO:0007669"/>
    <property type="project" value="InterPro"/>
</dbReference>
<dbReference type="EMBL" id="CANHGI010000003">
    <property type="protein sequence ID" value="CAI5446171.1"/>
    <property type="molecule type" value="Genomic_DNA"/>
</dbReference>
<dbReference type="AlphaFoldDB" id="A0A9P1N377"/>
<name>A0A9P1N377_9PELO</name>
<evidence type="ECO:0000313" key="2">
    <source>
        <dbReference type="EMBL" id="CAI5446171.1"/>
    </source>
</evidence>
<dbReference type="GO" id="GO:0003725">
    <property type="term" value="F:double-stranded RNA binding"/>
    <property type="evidence" value="ECO:0007669"/>
    <property type="project" value="TreeGrafter"/>
</dbReference>
<dbReference type="PANTHER" id="PTHR10910:SF62">
    <property type="entry name" value="AT07585P-RELATED"/>
    <property type="match status" value="1"/>
</dbReference>
<accession>A0A9P1N377</accession>
<dbReference type="PANTHER" id="PTHR10910">
    <property type="entry name" value="EUKARYOTE SPECIFIC DSRNA BINDING PROTEIN"/>
    <property type="match status" value="1"/>
</dbReference>
<dbReference type="GO" id="GO:0005737">
    <property type="term" value="C:cytoplasm"/>
    <property type="evidence" value="ECO:0007669"/>
    <property type="project" value="TreeGrafter"/>
</dbReference>
<dbReference type="Pfam" id="PF02137">
    <property type="entry name" value="A_deamin"/>
    <property type="match status" value="1"/>
</dbReference>
<feature type="domain" description="A to I editase" evidence="1">
    <location>
        <begin position="1"/>
        <end position="319"/>
    </location>
</feature>
<protein>
    <recommendedName>
        <fullName evidence="1">A to I editase domain-containing protein</fullName>
    </recommendedName>
</protein>
<reference evidence="2" key="1">
    <citation type="submission" date="2022-11" db="EMBL/GenBank/DDBJ databases">
        <authorList>
            <person name="Kikuchi T."/>
        </authorList>
    </citation>
    <scope>NUCLEOTIDE SEQUENCE</scope>
    <source>
        <strain evidence="2">PS1010</strain>
    </source>
</reference>
<evidence type="ECO:0000259" key="1">
    <source>
        <dbReference type="PROSITE" id="PS50141"/>
    </source>
</evidence>